<feature type="compositionally biased region" description="Basic and acidic residues" evidence="1">
    <location>
        <begin position="21"/>
        <end position="37"/>
    </location>
</feature>
<reference evidence="2" key="1">
    <citation type="journal article" date="2023" name="G3 (Bethesda)">
        <title>Whole genome assemblies of Zophobas morio and Tenebrio molitor.</title>
        <authorList>
            <person name="Kaur S."/>
            <person name="Stinson S.A."/>
            <person name="diCenzo G.C."/>
        </authorList>
    </citation>
    <scope>NUCLEOTIDE SEQUENCE</scope>
    <source>
        <strain evidence="2">QUZm001</strain>
    </source>
</reference>
<evidence type="ECO:0000313" key="3">
    <source>
        <dbReference type="Proteomes" id="UP001168821"/>
    </source>
</evidence>
<dbReference type="AlphaFoldDB" id="A0AA38MIY6"/>
<sequence length="119" mass="13745">MQPHDVGSLFRRIAVDVACDRRREQKNEKGGASERPKNRVASGGMKTCYDLRDNAVGFQARDLVWLYNHRRRNGCCPKLSSNWEGNCRDEDQRCRLQHSTRAEEENEDCSLRPSHGVQQ</sequence>
<comment type="caution">
    <text evidence="2">The sequence shown here is derived from an EMBL/GenBank/DDBJ whole genome shotgun (WGS) entry which is preliminary data.</text>
</comment>
<feature type="region of interest" description="Disordered" evidence="1">
    <location>
        <begin position="21"/>
        <end position="44"/>
    </location>
</feature>
<proteinExistence type="predicted"/>
<name>A0AA38MIY6_9CUCU</name>
<dbReference type="EMBL" id="JALNTZ010000003">
    <property type="protein sequence ID" value="KAJ3658026.1"/>
    <property type="molecule type" value="Genomic_DNA"/>
</dbReference>
<protein>
    <submittedName>
        <fullName evidence="2">Uncharacterized protein</fullName>
    </submittedName>
</protein>
<dbReference type="Proteomes" id="UP001168821">
    <property type="component" value="Unassembled WGS sequence"/>
</dbReference>
<evidence type="ECO:0000256" key="1">
    <source>
        <dbReference type="SAM" id="MobiDB-lite"/>
    </source>
</evidence>
<evidence type="ECO:0000313" key="2">
    <source>
        <dbReference type="EMBL" id="KAJ3658026.1"/>
    </source>
</evidence>
<keyword evidence="3" id="KW-1185">Reference proteome</keyword>
<gene>
    <name evidence="2" type="ORF">Zmor_009793</name>
</gene>
<accession>A0AA38MIY6</accession>
<organism evidence="2 3">
    <name type="scientific">Zophobas morio</name>
    <dbReference type="NCBI Taxonomy" id="2755281"/>
    <lineage>
        <taxon>Eukaryota</taxon>
        <taxon>Metazoa</taxon>
        <taxon>Ecdysozoa</taxon>
        <taxon>Arthropoda</taxon>
        <taxon>Hexapoda</taxon>
        <taxon>Insecta</taxon>
        <taxon>Pterygota</taxon>
        <taxon>Neoptera</taxon>
        <taxon>Endopterygota</taxon>
        <taxon>Coleoptera</taxon>
        <taxon>Polyphaga</taxon>
        <taxon>Cucujiformia</taxon>
        <taxon>Tenebrionidae</taxon>
        <taxon>Zophobas</taxon>
    </lineage>
</organism>